<accession>A0A2Z7BED8</accession>
<gene>
    <name evidence="2" type="ORF">F511_21315</name>
</gene>
<evidence type="ECO:0000313" key="3">
    <source>
        <dbReference type="Proteomes" id="UP000250235"/>
    </source>
</evidence>
<dbReference type="AlphaFoldDB" id="A0A2Z7BED8"/>
<dbReference type="EMBL" id="KV008322">
    <property type="protein sequence ID" value="KZV30307.1"/>
    <property type="molecule type" value="Genomic_DNA"/>
</dbReference>
<feature type="region of interest" description="Disordered" evidence="1">
    <location>
        <begin position="36"/>
        <end position="85"/>
    </location>
</feature>
<evidence type="ECO:0000313" key="2">
    <source>
        <dbReference type="EMBL" id="KZV30307.1"/>
    </source>
</evidence>
<feature type="compositionally biased region" description="Pro residues" evidence="1">
    <location>
        <begin position="71"/>
        <end position="81"/>
    </location>
</feature>
<sequence length="378" mass="42166">MEYEDQNVEIERSIPIHWRARQVDDKVDVLAARVDETDHGEVSADESSNVQCSKVGRPPPLSKCRRRRRPPPSPPPPPPPLSDRTCSDQLFEEFPSVLISSGLLVQADEGTLLLVVDLIRRITDSACKNQSVVVSVQYRPFNPYIPIRSTTIGKSRVAIDPIAMHTSWRSNNDIASVTRKVRLEDLMITASVNTQSPSLAQDELIAISNQQADAAAEYKEIQQMEEFSRSVVGLFPAAGLFRGNQQTCTQISRWLQYSLDPVAASLNRCNQPIHYKRDIFQAISWCIFPGVESNQPLHIFQRNQKILKSHSIVFIVTSFESVTNVLLKAVRKISFTCKTSSCVCVLDCGVARSSPGARLDDRVFVEGLHASNLLVKPS</sequence>
<keyword evidence="3" id="KW-1185">Reference proteome</keyword>
<dbReference type="Proteomes" id="UP000250235">
    <property type="component" value="Unassembled WGS sequence"/>
</dbReference>
<name>A0A2Z7BED8_9LAMI</name>
<reference evidence="2 3" key="1">
    <citation type="journal article" date="2015" name="Proc. Natl. Acad. Sci. U.S.A.">
        <title>The resurrection genome of Boea hygrometrica: A blueprint for survival of dehydration.</title>
        <authorList>
            <person name="Xiao L."/>
            <person name="Yang G."/>
            <person name="Zhang L."/>
            <person name="Yang X."/>
            <person name="Zhao S."/>
            <person name="Ji Z."/>
            <person name="Zhou Q."/>
            <person name="Hu M."/>
            <person name="Wang Y."/>
            <person name="Chen M."/>
            <person name="Xu Y."/>
            <person name="Jin H."/>
            <person name="Xiao X."/>
            <person name="Hu G."/>
            <person name="Bao F."/>
            <person name="Hu Y."/>
            <person name="Wan P."/>
            <person name="Li L."/>
            <person name="Deng X."/>
            <person name="Kuang T."/>
            <person name="Xiang C."/>
            <person name="Zhu J.K."/>
            <person name="Oliver M.J."/>
            <person name="He Y."/>
        </authorList>
    </citation>
    <scope>NUCLEOTIDE SEQUENCE [LARGE SCALE GENOMIC DNA]</scope>
    <source>
        <strain evidence="3">cv. XS01</strain>
    </source>
</reference>
<evidence type="ECO:0000256" key="1">
    <source>
        <dbReference type="SAM" id="MobiDB-lite"/>
    </source>
</evidence>
<organism evidence="2 3">
    <name type="scientific">Dorcoceras hygrometricum</name>
    <dbReference type="NCBI Taxonomy" id="472368"/>
    <lineage>
        <taxon>Eukaryota</taxon>
        <taxon>Viridiplantae</taxon>
        <taxon>Streptophyta</taxon>
        <taxon>Embryophyta</taxon>
        <taxon>Tracheophyta</taxon>
        <taxon>Spermatophyta</taxon>
        <taxon>Magnoliopsida</taxon>
        <taxon>eudicotyledons</taxon>
        <taxon>Gunneridae</taxon>
        <taxon>Pentapetalae</taxon>
        <taxon>asterids</taxon>
        <taxon>lamiids</taxon>
        <taxon>Lamiales</taxon>
        <taxon>Gesneriaceae</taxon>
        <taxon>Didymocarpoideae</taxon>
        <taxon>Trichosporeae</taxon>
        <taxon>Loxocarpinae</taxon>
        <taxon>Dorcoceras</taxon>
    </lineage>
</organism>
<proteinExistence type="predicted"/>
<protein>
    <submittedName>
        <fullName evidence="2">Purple acid phosphatase 22-like</fullName>
    </submittedName>
</protein>